<feature type="binding site" evidence="9">
    <location>
        <position position="90"/>
    </location>
    <ligand>
        <name>Mg(2+)</name>
        <dbReference type="ChEBI" id="CHEBI:18420"/>
    </ligand>
</feature>
<feature type="binding site" evidence="9">
    <location>
        <position position="165"/>
    </location>
    <ligand>
        <name>2-[(2R,5Z)-2-carboxy-4-methylthiazol-5(2H)-ylidene]ethyl phosphate</name>
        <dbReference type="ChEBI" id="CHEBI:62899"/>
    </ligand>
</feature>
<evidence type="ECO:0000256" key="6">
    <source>
        <dbReference type="ARBA" id="ARBA00047334"/>
    </source>
</evidence>
<dbReference type="NCBIfam" id="TIGR00693">
    <property type="entry name" value="thiE"/>
    <property type="match status" value="1"/>
</dbReference>
<dbReference type="InterPro" id="IPR034291">
    <property type="entry name" value="TMP_synthase"/>
</dbReference>
<comment type="catalytic activity">
    <reaction evidence="6 9 10">
        <text>4-methyl-5-(2-phosphooxyethyl)-thiazole + 4-amino-2-methyl-5-(diphosphooxymethyl)pyrimidine + H(+) = thiamine phosphate + diphosphate</text>
        <dbReference type="Rhea" id="RHEA:22328"/>
        <dbReference type="ChEBI" id="CHEBI:15378"/>
        <dbReference type="ChEBI" id="CHEBI:33019"/>
        <dbReference type="ChEBI" id="CHEBI:37575"/>
        <dbReference type="ChEBI" id="CHEBI:57841"/>
        <dbReference type="ChEBI" id="CHEBI:58296"/>
        <dbReference type="EC" id="2.5.1.3"/>
    </reaction>
</comment>
<dbReference type="Proteomes" id="UP000191200">
    <property type="component" value="Chromosome"/>
</dbReference>
<dbReference type="STRING" id="519472.BHY08_09540"/>
<dbReference type="PANTHER" id="PTHR20857">
    <property type="entry name" value="THIAMINE-PHOSPHATE PYROPHOSPHORYLASE"/>
    <property type="match status" value="1"/>
</dbReference>
<evidence type="ECO:0000313" key="14">
    <source>
        <dbReference type="Proteomes" id="UP000191200"/>
    </source>
</evidence>
<sequence>MIDEALTLYLVTNSDGLSDDVFFTRVEEACKNGVTLVQLREKKASTQEFYQKALAIKGITDKYGIPLITNDRVDVCLAVDAAGVHIGDDELPVDMTRRLIGPDKWLGVSAKTVERALEAKEQGADHLGVGAMFPTTTKENAPTTDISVLQDIIHAAQLPVVAIGGIKEENMAALRDTDISGVAIVSEIMQANDITKKTQALKQQIVDIKEKNHHDR</sequence>
<dbReference type="InterPro" id="IPR013785">
    <property type="entry name" value="Aldolase_TIM"/>
</dbReference>
<evidence type="ECO:0000313" key="13">
    <source>
        <dbReference type="EMBL" id="APB32028.1"/>
    </source>
</evidence>
<dbReference type="EMBL" id="CP017267">
    <property type="protein sequence ID" value="APB32028.1"/>
    <property type="molecule type" value="Genomic_DNA"/>
</dbReference>
<dbReference type="FunFam" id="3.20.20.70:FF:000096">
    <property type="entry name" value="Thiamine-phosphate synthase"/>
    <property type="match status" value="1"/>
</dbReference>
<feature type="binding site" evidence="9">
    <location>
        <begin position="135"/>
        <end position="137"/>
    </location>
    <ligand>
        <name>2-[(2R,5Z)-2-carboxy-4-methylthiazol-5(2H)-ylidene]ethyl phosphate</name>
        <dbReference type="ChEBI" id="CHEBI:62899"/>
    </ligand>
</feature>
<protein>
    <recommendedName>
        <fullName evidence="9">Thiamine-phosphate synthase</fullName>
        <shortName evidence="9">TP synthase</shortName>
        <shortName evidence="9">TPS</shortName>
        <ecNumber evidence="9">2.5.1.3</ecNumber>
    </recommendedName>
    <alternativeName>
        <fullName evidence="9">Thiamine-phosphate pyrophosphorylase</fullName>
        <shortName evidence="9">TMP pyrophosphorylase</shortName>
        <shortName evidence="9">TMP-PPase</shortName>
    </alternativeName>
</protein>
<keyword evidence="2 9" id="KW-0808">Transferase</keyword>
<comment type="similarity">
    <text evidence="9 10">Belongs to the thiamine-phosphate synthase family.</text>
</comment>
<dbReference type="PANTHER" id="PTHR20857:SF15">
    <property type="entry name" value="THIAMINE-PHOSPHATE SYNTHASE"/>
    <property type="match status" value="1"/>
</dbReference>
<evidence type="ECO:0000256" key="8">
    <source>
        <dbReference type="ARBA" id="ARBA00047883"/>
    </source>
</evidence>
<comment type="function">
    <text evidence="9">Condenses 4-methyl-5-(beta-hydroxyethyl)thiazole monophosphate (THZ-P) and 2-methyl-4-amino-5-hydroxymethyl pyrimidine pyrophosphate (HMP-PP) to form thiamine monophosphate (TMP).</text>
</comment>
<dbReference type="KEGG" id="vte:BHY08_09540"/>
<accession>A0A1J0A7V4</accession>
<evidence type="ECO:0000256" key="2">
    <source>
        <dbReference type="ARBA" id="ARBA00022679"/>
    </source>
</evidence>
<dbReference type="OrthoDB" id="9812206at2"/>
<dbReference type="GO" id="GO:0000287">
    <property type="term" value="F:magnesium ion binding"/>
    <property type="evidence" value="ECO:0007669"/>
    <property type="project" value="UniProtKB-UniRule"/>
</dbReference>
<dbReference type="EC" id="2.5.1.3" evidence="9"/>
<dbReference type="UniPathway" id="UPA00060">
    <property type="reaction ID" value="UER00141"/>
</dbReference>
<evidence type="ECO:0000256" key="1">
    <source>
        <dbReference type="ARBA" id="ARBA00005165"/>
    </source>
</evidence>
<evidence type="ECO:0000259" key="12">
    <source>
        <dbReference type="Pfam" id="PF02581"/>
    </source>
</evidence>
<comment type="catalytic activity">
    <reaction evidence="7 9 10">
        <text>2-(2-carboxy-4-methylthiazol-5-yl)ethyl phosphate + 4-amino-2-methyl-5-(diphosphooxymethyl)pyrimidine + 2 H(+) = thiamine phosphate + CO2 + diphosphate</text>
        <dbReference type="Rhea" id="RHEA:47848"/>
        <dbReference type="ChEBI" id="CHEBI:15378"/>
        <dbReference type="ChEBI" id="CHEBI:16526"/>
        <dbReference type="ChEBI" id="CHEBI:33019"/>
        <dbReference type="ChEBI" id="CHEBI:37575"/>
        <dbReference type="ChEBI" id="CHEBI:57841"/>
        <dbReference type="ChEBI" id="CHEBI:62890"/>
        <dbReference type="EC" id="2.5.1.3"/>
    </reaction>
</comment>
<feature type="domain" description="Thiamine phosphate synthase/TenI" evidence="12">
    <location>
        <begin position="8"/>
        <end position="188"/>
    </location>
</feature>
<feature type="binding site" evidence="9">
    <location>
        <begin position="38"/>
        <end position="42"/>
    </location>
    <ligand>
        <name>4-amino-2-methyl-5-(diphosphooxymethyl)pyrimidine</name>
        <dbReference type="ChEBI" id="CHEBI:57841"/>
    </ligand>
</feature>
<dbReference type="GO" id="GO:0005737">
    <property type="term" value="C:cytoplasm"/>
    <property type="evidence" value="ECO:0007669"/>
    <property type="project" value="TreeGrafter"/>
</dbReference>
<comment type="pathway">
    <text evidence="1 9 11">Cofactor biosynthesis; thiamine diphosphate biosynthesis; thiamine phosphate from 4-amino-2-methyl-5-diphosphomethylpyrimidine and 4-methyl-5-(2-phosphoethyl)-thiazole: step 1/1.</text>
</comment>
<evidence type="ECO:0000256" key="10">
    <source>
        <dbReference type="RuleBase" id="RU003826"/>
    </source>
</evidence>
<dbReference type="GO" id="GO:0009228">
    <property type="term" value="P:thiamine biosynthetic process"/>
    <property type="evidence" value="ECO:0007669"/>
    <property type="project" value="UniProtKB-KW"/>
</dbReference>
<dbReference type="HAMAP" id="MF_00097">
    <property type="entry name" value="TMP_synthase"/>
    <property type="match status" value="1"/>
</dbReference>
<evidence type="ECO:0000256" key="7">
    <source>
        <dbReference type="ARBA" id="ARBA00047851"/>
    </source>
</evidence>
<feature type="binding site" evidence="9">
    <location>
        <position position="109"/>
    </location>
    <ligand>
        <name>4-amino-2-methyl-5-(diphosphooxymethyl)pyrimidine</name>
        <dbReference type="ChEBI" id="CHEBI:57841"/>
    </ligand>
</feature>
<dbReference type="AlphaFoldDB" id="A0A1J0A7V4"/>
<dbReference type="CDD" id="cd00564">
    <property type="entry name" value="TMP_TenI"/>
    <property type="match status" value="1"/>
</dbReference>
<evidence type="ECO:0000256" key="5">
    <source>
        <dbReference type="ARBA" id="ARBA00022977"/>
    </source>
</evidence>
<dbReference type="InterPro" id="IPR036206">
    <property type="entry name" value="ThiamineP_synth_sf"/>
</dbReference>
<dbReference type="Pfam" id="PF02581">
    <property type="entry name" value="TMP-TENI"/>
    <property type="match status" value="1"/>
</dbReference>
<keyword evidence="14" id="KW-1185">Reference proteome</keyword>
<dbReference type="SUPFAM" id="SSF51391">
    <property type="entry name" value="Thiamin phosphate synthase"/>
    <property type="match status" value="1"/>
</dbReference>
<comment type="catalytic activity">
    <reaction evidence="8 9 10">
        <text>2-[(2R,5Z)-2-carboxy-4-methylthiazol-5(2H)-ylidene]ethyl phosphate + 4-amino-2-methyl-5-(diphosphooxymethyl)pyrimidine + 2 H(+) = thiamine phosphate + CO2 + diphosphate</text>
        <dbReference type="Rhea" id="RHEA:47844"/>
        <dbReference type="ChEBI" id="CHEBI:15378"/>
        <dbReference type="ChEBI" id="CHEBI:16526"/>
        <dbReference type="ChEBI" id="CHEBI:33019"/>
        <dbReference type="ChEBI" id="CHEBI:37575"/>
        <dbReference type="ChEBI" id="CHEBI:57841"/>
        <dbReference type="ChEBI" id="CHEBI:62899"/>
        <dbReference type="EC" id="2.5.1.3"/>
    </reaction>
</comment>
<name>A0A1J0A7V4_9ENTE</name>
<evidence type="ECO:0000256" key="9">
    <source>
        <dbReference type="HAMAP-Rule" id="MF_00097"/>
    </source>
</evidence>
<keyword evidence="4 9" id="KW-0460">Magnesium</keyword>
<feature type="binding site" evidence="9">
    <location>
        <position position="70"/>
    </location>
    <ligand>
        <name>4-amino-2-methyl-5-(diphosphooxymethyl)pyrimidine</name>
        <dbReference type="ChEBI" id="CHEBI:57841"/>
    </ligand>
</feature>
<dbReference type="Gene3D" id="3.20.20.70">
    <property type="entry name" value="Aldolase class I"/>
    <property type="match status" value="1"/>
</dbReference>
<reference evidence="13 14" key="1">
    <citation type="submission" date="2016-09" db="EMBL/GenBank/DDBJ databases">
        <title>Vagococcus teuberi sp. nov., isolated from the Malian artisanal sour milk fene.</title>
        <authorList>
            <person name="Wullschleger S."/>
            <person name="Seifert C."/>
            <person name="Baumgartner S."/>
            <person name="Lacroix C."/>
            <person name="Bonfoh B."/>
            <person name="Stevens M.J."/>
            <person name="Meile L."/>
        </authorList>
    </citation>
    <scope>NUCLEOTIDE SEQUENCE [LARGE SCALE GENOMIC DNA]</scope>
    <source>
        <strain evidence="13 14">DSM 21459</strain>
    </source>
</reference>
<evidence type="ECO:0000256" key="4">
    <source>
        <dbReference type="ARBA" id="ARBA00022842"/>
    </source>
</evidence>
<keyword evidence="3 9" id="KW-0479">Metal-binding</keyword>
<dbReference type="GO" id="GO:0009229">
    <property type="term" value="P:thiamine diphosphate biosynthetic process"/>
    <property type="evidence" value="ECO:0007669"/>
    <property type="project" value="UniProtKB-UniRule"/>
</dbReference>
<dbReference type="InterPro" id="IPR022998">
    <property type="entry name" value="ThiamineP_synth_TenI"/>
</dbReference>
<proteinExistence type="inferred from homology"/>
<evidence type="ECO:0000256" key="11">
    <source>
        <dbReference type="RuleBase" id="RU004253"/>
    </source>
</evidence>
<dbReference type="RefSeq" id="WP_071457637.1">
    <property type="nucleotide sequence ID" value="NZ_CP017267.1"/>
</dbReference>
<evidence type="ECO:0000256" key="3">
    <source>
        <dbReference type="ARBA" id="ARBA00022723"/>
    </source>
</evidence>
<keyword evidence="5 9" id="KW-0784">Thiamine biosynthesis</keyword>
<organism evidence="13 14">
    <name type="scientific">Vagococcus teuberi</name>
    <dbReference type="NCBI Taxonomy" id="519472"/>
    <lineage>
        <taxon>Bacteria</taxon>
        <taxon>Bacillati</taxon>
        <taxon>Bacillota</taxon>
        <taxon>Bacilli</taxon>
        <taxon>Lactobacillales</taxon>
        <taxon>Enterococcaceae</taxon>
        <taxon>Vagococcus</taxon>
    </lineage>
</organism>
<gene>
    <name evidence="9" type="primary">thiE</name>
    <name evidence="13" type="ORF">BHY08_09540</name>
</gene>
<feature type="binding site" evidence="9">
    <location>
        <position position="138"/>
    </location>
    <ligand>
        <name>4-amino-2-methyl-5-(diphosphooxymethyl)pyrimidine</name>
        <dbReference type="ChEBI" id="CHEBI:57841"/>
    </ligand>
</feature>
<feature type="binding site" evidence="9">
    <location>
        <begin position="185"/>
        <end position="186"/>
    </location>
    <ligand>
        <name>2-[(2R,5Z)-2-carboxy-4-methylthiazol-5(2H)-ylidene]ethyl phosphate</name>
        <dbReference type="ChEBI" id="CHEBI:62899"/>
    </ligand>
</feature>
<feature type="binding site" evidence="9">
    <location>
        <position position="71"/>
    </location>
    <ligand>
        <name>Mg(2+)</name>
        <dbReference type="ChEBI" id="CHEBI:18420"/>
    </ligand>
</feature>
<comment type="cofactor">
    <cofactor evidence="9">
        <name>Mg(2+)</name>
        <dbReference type="ChEBI" id="CHEBI:18420"/>
    </cofactor>
    <text evidence="9">Binds 1 Mg(2+) ion per subunit.</text>
</comment>
<dbReference type="GO" id="GO:0004789">
    <property type="term" value="F:thiamine-phosphate diphosphorylase activity"/>
    <property type="evidence" value="ECO:0007669"/>
    <property type="project" value="UniProtKB-UniRule"/>
</dbReference>